<organism evidence="1 2">
    <name type="scientific">Phialemonium thermophilum</name>
    <dbReference type="NCBI Taxonomy" id="223376"/>
    <lineage>
        <taxon>Eukaryota</taxon>
        <taxon>Fungi</taxon>
        <taxon>Dikarya</taxon>
        <taxon>Ascomycota</taxon>
        <taxon>Pezizomycotina</taxon>
        <taxon>Sordariomycetes</taxon>
        <taxon>Sordariomycetidae</taxon>
        <taxon>Cephalothecales</taxon>
        <taxon>Cephalothecaceae</taxon>
        <taxon>Phialemonium</taxon>
    </lineage>
</organism>
<dbReference type="Proteomes" id="UP001586593">
    <property type="component" value="Unassembled WGS sequence"/>
</dbReference>
<dbReference type="CDD" id="cd12148">
    <property type="entry name" value="fungal_TF_MHR"/>
    <property type="match status" value="1"/>
</dbReference>
<comment type="caution">
    <text evidence="1">The sequence shown here is derived from an EMBL/GenBank/DDBJ whole genome shotgun (WGS) entry which is preliminary data.</text>
</comment>
<evidence type="ECO:0000313" key="2">
    <source>
        <dbReference type="Proteomes" id="UP001586593"/>
    </source>
</evidence>
<protein>
    <recommendedName>
        <fullName evidence="3">C6 transcription factor</fullName>
    </recommendedName>
</protein>
<evidence type="ECO:0008006" key="3">
    <source>
        <dbReference type="Google" id="ProtNLM"/>
    </source>
</evidence>
<sequence>MALLASWRGDLAAYQSFNIPSVADPDDSFREENGWSTTTTTTLSYDHLRSLLAWQDRTQLRAALVLHMQYRHIAIMVTRPFLLRDTAMARAAARDARHQTAGGDVVSESCAQLAELCVQNACQLAKMFLLLDEFGLADGVCGMDVFYAYSASMVLILRSVREGIREPGAPETKVQGDLRRLISALRRVVFKVAKSGTMKRFARVMAMFEDSVFHHSAAVVPRAEQIRRDTVAAPRDESGVPFGPTGIEGPQLAGRFAPVDLSTLPHVPSMTSLLDTTFPGAETWPQGDWGTFDESRELSGWIASLLQPLDTTTTAADYEDVDWVLRNAPM</sequence>
<reference evidence="1 2" key="1">
    <citation type="journal article" date="2024" name="Commun. Biol.">
        <title>Comparative genomic analysis of thermophilic fungi reveals convergent evolutionary adaptations and gene losses.</title>
        <authorList>
            <person name="Steindorff A.S."/>
            <person name="Aguilar-Pontes M.V."/>
            <person name="Robinson A.J."/>
            <person name="Andreopoulos B."/>
            <person name="LaButti K."/>
            <person name="Kuo A."/>
            <person name="Mondo S."/>
            <person name="Riley R."/>
            <person name="Otillar R."/>
            <person name="Haridas S."/>
            <person name="Lipzen A."/>
            <person name="Grimwood J."/>
            <person name="Schmutz J."/>
            <person name="Clum A."/>
            <person name="Reid I.D."/>
            <person name="Moisan M.C."/>
            <person name="Butler G."/>
            <person name="Nguyen T.T.M."/>
            <person name="Dewar K."/>
            <person name="Conant G."/>
            <person name="Drula E."/>
            <person name="Henrissat B."/>
            <person name="Hansel C."/>
            <person name="Singer S."/>
            <person name="Hutchinson M.I."/>
            <person name="de Vries R.P."/>
            <person name="Natvig D.O."/>
            <person name="Powell A.J."/>
            <person name="Tsang A."/>
            <person name="Grigoriev I.V."/>
        </authorList>
    </citation>
    <scope>NUCLEOTIDE SEQUENCE [LARGE SCALE GENOMIC DNA]</scope>
    <source>
        <strain evidence="1 2">ATCC 24622</strain>
    </source>
</reference>
<dbReference type="EMBL" id="JAZHXJ010001259">
    <property type="protein sequence ID" value="KAL1845108.1"/>
    <property type="molecule type" value="Genomic_DNA"/>
</dbReference>
<accession>A0ABR3VTV0</accession>
<proteinExistence type="predicted"/>
<evidence type="ECO:0000313" key="1">
    <source>
        <dbReference type="EMBL" id="KAL1845108.1"/>
    </source>
</evidence>
<gene>
    <name evidence="1" type="ORF">VTK73DRAFT_1118</name>
</gene>
<keyword evidence="2" id="KW-1185">Reference proteome</keyword>
<name>A0ABR3VTV0_9PEZI</name>